<feature type="region of interest" description="Disordered" evidence="1">
    <location>
        <begin position="1"/>
        <end position="24"/>
    </location>
</feature>
<feature type="compositionally biased region" description="Basic residues" evidence="1">
    <location>
        <begin position="345"/>
        <end position="355"/>
    </location>
</feature>
<protein>
    <submittedName>
        <fullName evidence="2">Uncharacterized protein</fullName>
    </submittedName>
</protein>
<feature type="region of interest" description="Disordered" evidence="1">
    <location>
        <begin position="228"/>
        <end position="452"/>
    </location>
</feature>
<sequence>MPDSDQANDPCPPSHPRPPHNSYAQNSKTIQAILEAPALTIRAILLSIYPKATGDVKALVEDRLNRFTYHGSRPEQLPKPLLPPSGKAILNLSKDSGEKETTTTTNNDCGEKEMATSGDESGKDETHKEILDPLKSAFKGFKNCTQCKELYDPKDGMDRYWFHPGILDLNRFAPLWSSAIIIQPDDFSDTDLGTTYLSGFTWRCCGKIGDSLGCRWLRHDWKEEDVCGLGDKQKGKGEDKRGENEEGGEKDGGKGKDERNGKSERKGKNRRRGKRGGKWKRGGKGKDKRNGKDESKGKDEVNGKDERNGKGERMGKDEVNGKDERNGKNERNGKDESNGKEKSNGKNRRRGKRGGKGKDKRNGKDEGNGKDKRNGKGERKGKDEVNGKDERNGKNEGNGKDKSNGKNRRRGKRGGKGKDKRNGKDEGNGKDKSNGKDKINKVEENDERYNGE</sequence>
<reference evidence="2" key="2">
    <citation type="submission" date="2023-07" db="EMBL/GenBank/DDBJ databases">
        <authorList>
            <consortium name="Lawrence Berkeley National Laboratory"/>
            <person name="Haridas S."/>
            <person name="Hensen N."/>
            <person name="Bonometti L."/>
            <person name="Westerberg I."/>
            <person name="Brannstrom I.O."/>
            <person name="Guillou S."/>
            <person name="Cros-Aarteil S."/>
            <person name="Calhoun S."/>
            <person name="Kuo A."/>
            <person name="Mondo S."/>
            <person name="Pangilinan J."/>
            <person name="Riley R."/>
            <person name="LaButti K."/>
            <person name="Andreopoulos B."/>
            <person name="Lipzen A."/>
            <person name="Chen C."/>
            <person name="Yanf M."/>
            <person name="Daum C."/>
            <person name="Ng V."/>
            <person name="Clum A."/>
            <person name="Steindorff A."/>
            <person name="Ohm R."/>
            <person name="Martin F."/>
            <person name="Silar P."/>
            <person name="Natvig D."/>
            <person name="Lalanne C."/>
            <person name="Gautier V."/>
            <person name="Ament-velasquez S.L."/>
            <person name="Kruys A."/>
            <person name="Hutchinson M.I."/>
            <person name="Powell A.J."/>
            <person name="Barry K."/>
            <person name="Miller A.N."/>
            <person name="Grigoriev I.V."/>
            <person name="Debuchy R."/>
            <person name="Gladieux P."/>
            <person name="Thoren M.H."/>
            <person name="Johannesson H."/>
        </authorList>
    </citation>
    <scope>NUCLEOTIDE SEQUENCE</scope>
    <source>
        <strain evidence="2">FGSC 1904</strain>
    </source>
</reference>
<comment type="caution">
    <text evidence="2">The sequence shown here is derived from an EMBL/GenBank/DDBJ whole genome shotgun (WGS) entry which is preliminary data.</text>
</comment>
<organism evidence="2 3">
    <name type="scientific">Sordaria brevicollis</name>
    <dbReference type="NCBI Taxonomy" id="83679"/>
    <lineage>
        <taxon>Eukaryota</taxon>
        <taxon>Fungi</taxon>
        <taxon>Dikarya</taxon>
        <taxon>Ascomycota</taxon>
        <taxon>Pezizomycotina</taxon>
        <taxon>Sordariomycetes</taxon>
        <taxon>Sordariomycetidae</taxon>
        <taxon>Sordariales</taxon>
        <taxon>Sordariaceae</taxon>
        <taxon>Sordaria</taxon>
    </lineage>
</organism>
<dbReference type="PANTHER" id="PTHR38167">
    <property type="entry name" value="C2H2-TYPE DOMAIN-CONTAINING PROTEIN"/>
    <property type="match status" value="1"/>
</dbReference>
<reference evidence="2" key="1">
    <citation type="journal article" date="2023" name="Mol. Phylogenet. Evol.">
        <title>Genome-scale phylogeny and comparative genomics of the fungal order Sordariales.</title>
        <authorList>
            <person name="Hensen N."/>
            <person name="Bonometti L."/>
            <person name="Westerberg I."/>
            <person name="Brannstrom I.O."/>
            <person name="Guillou S."/>
            <person name="Cros-Aarteil S."/>
            <person name="Calhoun S."/>
            <person name="Haridas S."/>
            <person name="Kuo A."/>
            <person name="Mondo S."/>
            <person name="Pangilinan J."/>
            <person name="Riley R."/>
            <person name="LaButti K."/>
            <person name="Andreopoulos B."/>
            <person name="Lipzen A."/>
            <person name="Chen C."/>
            <person name="Yan M."/>
            <person name="Daum C."/>
            <person name="Ng V."/>
            <person name="Clum A."/>
            <person name="Steindorff A."/>
            <person name="Ohm R.A."/>
            <person name="Martin F."/>
            <person name="Silar P."/>
            <person name="Natvig D.O."/>
            <person name="Lalanne C."/>
            <person name="Gautier V."/>
            <person name="Ament-Velasquez S.L."/>
            <person name="Kruys A."/>
            <person name="Hutchinson M.I."/>
            <person name="Powell A.J."/>
            <person name="Barry K."/>
            <person name="Miller A.N."/>
            <person name="Grigoriev I.V."/>
            <person name="Debuchy R."/>
            <person name="Gladieux P."/>
            <person name="Hiltunen Thoren M."/>
            <person name="Johannesson H."/>
        </authorList>
    </citation>
    <scope>NUCLEOTIDE SEQUENCE</scope>
    <source>
        <strain evidence="2">FGSC 1904</strain>
    </source>
</reference>
<evidence type="ECO:0000313" key="3">
    <source>
        <dbReference type="Proteomes" id="UP001281003"/>
    </source>
</evidence>
<feature type="compositionally biased region" description="Basic and acidic residues" evidence="1">
    <location>
        <begin position="416"/>
        <end position="452"/>
    </location>
</feature>
<proteinExistence type="predicted"/>
<name>A0AAE0PJ26_SORBR</name>
<feature type="region of interest" description="Disordered" evidence="1">
    <location>
        <begin position="91"/>
        <end position="126"/>
    </location>
</feature>
<evidence type="ECO:0000313" key="2">
    <source>
        <dbReference type="EMBL" id="KAK3400796.1"/>
    </source>
</evidence>
<dbReference type="AlphaFoldDB" id="A0AAE0PJ26"/>
<keyword evidence="3" id="KW-1185">Reference proteome</keyword>
<feature type="compositionally biased region" description="Basic residues" evidence="1">
    <location>
        <begin position="405"/>
        <end position="415"/>
    </location>
</feature>
<gene>
    <name evidence="2" type="ORF">B0T20DRAFT_476906</name>
</gene>
<feature type="compositionally biased region" description="Basic and acidic residues" evidence="1">
    <location>
        <begin position="109"/>
        <end position="126"/>
    </location>
</feature>
<feature type="compositionally biased region" description="Basic residues" evidence="1">
    <location>
        <begin position="267"/>
        <end position="283"/>
    </location>
</feature>
<dbReference type="EMBL" id="JAUTDP010000003">
    <property type="protein sequence ID" value="KAK3400796.1"/>
    <property type="molecule type" value="Genomic_DNA"/>
</dbReference>
<accession>A0AAE0PJ26</accession>
<feature type="compositionally biased region" description="Basic and acidic residues" evidence="1">
    <location>
        <begin position="284"/>
        <end position="344"/>
    </location>
</feature>
<feature type="compositionally biased region" description="Basic and acidic residues" evidence="1">
    <location>
        <begin position="228"/>
        <end position="266"/>
    </location>
</feature>
<feature type="compositionally biased region" description="Basic and acidic residues" evidence="1">
    <location>
        <begin position="356"/>
        <end position="404"/>
    </location>
</feature>
<dbReference type="Proteomes" id="UP001281003">
    <property type="component" value="Unassembled WGS sequence"/>
</dbReference>
<evidence type="ECO:0000256" key="1">
    <source>
        <dbReference type="SAM" id="MobiDB-lite"/>
    </source>
</evidence>
<dbReference type="PANTHER" id="PTHR38167:SF1">
    <property type="entry name" value="C2H2-TYPE DOMAIN-CONTAINING PROTEIN"/>
    <property type="match status" value="1"/>
</dbReference>